<dbReference type="Pfam" id="PF00158">
    <property type="entry name" value="Sigma54_activat"/>
    <property type="match status" value="1"/>
</dbReference>
<evidence type="ECO:0000259" key="4">
    <source>
        <dbReference type="PROSITE" id="PS50045"/>
    </source>
</evidence>
<organism evidence="6 7">
    <name type="scientific">Candidatus Taylorbacteria bacterium CG11_big_fil_rev_8_21_14_0_20_46_11</name>
    <dbReference type="NCBI Taxonomy" id="1975025"/>
    <lineage>
        <taxon>Bacteria</taxon>
        <taxon>Candidatus Tayloriibacteriota</taxon>
    </lineage>
</organism>
<dbReference type="PANTHER" id="PTHR32071">
    <property type="entry name" value="TRANSCRIPTIONAL REGULATORY PROTEIN"/>
    <property type="match status" value="1"/>
</dbReference>
<dbReference type="CDD" id="cd00009">
    <property type="entry name" value="AAA"/>
    <property type="match status" value="1"/>
</dbReference>
<dbReference type="SUPFAM" id="SSF52540">
    <property type="entry name" value="P-loop containing nucleoside triphosphate hydrolases"/>
    <property type="match status" value="1"/>
</dbReference>
<dbReference type="InterPro" id="IPR003593">
    <property type="entry name" value="AAA+_ATPase"/>
</dbReference>
<feature type="domain" description="Response regulatory" evidence="5">
    <location>
        <begin position="7"/>
        <end position="128"/>
    </location>
</feature>
<dbReference type="FunFam" id="3.40.50.300:FF:000006">
    <property type="entry name" value="DNA-binding transcriptional regulator NtrC"/>
    <property type="match status" value="1"/>
</dbReference>
<name>A0A2H0KBE4_9BACT</name>
<evidence type="ECO:0000313" key="6">
    <source>
        <dbReference type="EMBL" id="PIQ68570.1"/>
    </source>
</evidence>
<evidence type="ECO:0000256" key="1">
    <source>
        <dbReference type="ARBA" id="ARBA00022741"/>
    </source>
</evidence>
<evidence type="ECO:0000256" key="3">
    <source>
        <dbReference type="PROSITE-ProRule" id="PRU00169"/>
    </source>
</evidence>
<dbReference type="CDD" id="cd00156">
    <property type="entry name" value="REC"/>
    <property type="match status" value="1"/>
</dbReference>
<dbReference type="PROSITE" id="PS00676">
    <property type="entry name" value="SIGMA54_INTERACT_2"/>
    <property type="match status" value="1"/>
</dbReference>
<gene>
    <name evidence="6" type="ORF">COV91_03515</name>
</gene>
<keyword evidence="3" id="KW-0597">Phosphoprotein</keyword>
<evidence type="ECO:0008006" key="8">
    <source>
        <dbReference type="Google" id="ProtNLM"/>
    </source>
</evidence>
<dbReference type="GO" id="GO:0006355">
    <property type="term" value="P:regulation of DNA-templated transcription"/>
    <property type="evidence" value="ECO:0007669"/>
    <property type="project" value="InterPro"/>
</dbReference>
<dbReference type="PROSITE" id="PS50045">
    <property type="entry name" value="SIGMA54_INTERACT_4"/>
    <property type="match status" value="1"/>
</dbReference>
<dbReference type="Proteomes" id="UP000229342">
    <property type="component" value="Unassembled WGS sequence"/>
</dbReference>
<evidence type="ECO:0000256" key="2">
    <source>
        <dbReference type="ARBA" id="ARBA00022840"/>
    </source>
</evidence>
<dbReference type="InterPro" id="IPR058031">
    <property type="entry name" value="AAA_lid_NorR"/>
</dbReference>
<dbReference type="PANTHER" id="PTHR32071:SF57">
    <property type="entry name" value="C4-DICARBOXYLATE TRANSPORT TRANSCRIPTIONAL REGULATORY PROTEIN DCTD"/>
    <property type="match status" value="1"/>
</dbReference>
<dbReference type="InterPro" id="IPR025943">
    <property type="entry name" value="Sigma_54_int_dom_ATP-bd_2"/>
</dbReference>
<dbReference type="SMART" id="SM00382">
    <property type="entry name" value="AAA"/>
    <property type="match status" value="1"/>
</dbReference>
<accession>A0A2H0KBE4</accession>
<feature type="modified residue" description="4-aspartylphosphate" evidence="3">
    <location>
        <position position="58"/>
    </location>
</feature>
<dbReference type="Gene3D" id="1.10.8.60">
    <property type="match status" value="1"/>
</dbReference>
<dbReference type="InterPro" id="IPR001789">
    <property type="entry name" value="Sig_transdc_resp-reg_receiver"/>
</dbReference>
<keyword evidence="2" id="KW-0067">ATP-binding</keyword>
<dbReference type="EMBL" id="PCVG01000044">
    <property type="protein sequence ID" value="PIQ68570.1"/>
    <property type="molecule type" value="Genomic_DNA"/>
</dbReference>
<dbReference type="InterPro" id="IPR011006">
    <property type="entry name" value="CheY-like_superfamily"/>
</dbReference>
<keyword evidence="1" id="KW-0547">Nucleotide-binding</keyword>
<evidence type="ECO:0000259" key="5">
    <source>
        <dbReference type="PROSITE" id="PS50110"/>
    </source>
</evidence>
<proteinExistence type="predicted"/>
<dbReference type="InterPro" id="IPR002078">
    <property type="entry name" value="Sigma_54_int"/>
</dbReference>
<sequence length="489" mass="56041">MMNDRQKILIVDDHEKVLDSYREFLKDEEYFIEYYSSASKAYKQFLTSPSEYVIAFIDYNLLPDDKPFSDGSELIRQLKRVNEDLVVVIVSADTTEEAYKKWLEVDTDKVLYKPITRQKVIANIKSAFSKHIQETSFVQKSDNKDYAKLIDMIGVSVDFQRIAKSTLRYAEVDSDVLVMGETGIGKELVAKAIHNNSKRAKRGQFIAVNCSSFKGDSTLMESELFGHEKGAFTGAVNQKAGVFEAAHGGTVFLDEIHHLGKDAQAKLLRAVQEKKIKRVGNTKEFGVDFRLICAGKPKLKEMCRGDDPDFLPDLYFRISTLDLEITPLRERTEDIEPLLMYFKEMAENKFKTKKDFSSSTIRALKGHSWSGNVRELENLVERLYVQVEDKIIRKKHLPDDIFESNSISNAIINLDLETLERLQREQVKRLILTSLKNKGHNIKQAAIDLKVKRTTLNSRMKSLGIFDCGPEERNNLLKILRDNFSSLRI</sequence>
<dbReference type="SUPFAM" id="SSF52172">
    <property type="entry name" value="CheY-like"/>
    <property type="match status" value="1"/>
</dbReference>
<feature type="domain" description="Sigma-54 factor interaction" evidence="4">
    <location>
        <begin position="152"/>
        <end position="385"/>
    </location>
</feature>
<dbReference type="Gene3D" id="3.40.50.2300">
    <property type="match status" value="1"/>
</dbReference>
<dbReference type="Pfam" id="PF25601">
    <property type="entry name" value="AAA_lid_14"/>
    <property type="match status" value="1"/>
</dbReference>
<dbReference type="GO" id="GO:0005524">
    <property type="term" value="F:ATP binding"/>
    <property type="evidence" value="ECO:0007669"/>
    <property type="project" value="UniProtKB-KW"/>
</dbReference>
<protein>
    <recommendedName>
        <fullName evidence="8">Sigma-54-dependent Fis family transcriptional regulator</fullName>
    </recommendedName>
</protein>
<dbReference type="PROSITE" id="PS50110">
    <property type="entry name" value="RESPONSE_REGULATORY"/>
    <property type="match status" value="1"/>
</dbReference>
<comment type="caution">
    <text evidence="6">The sequence shown here is derived from an EMBL/GenBank/DDBJ whole genome shotgun (WGS) entry which is preliminary data.</text>
</comment>
<dbReference type="GO" id="GO:0000160">
    <property type="term" value="P:phosphorelay signal transduction system"/>
    <property type="evidence" value="ECO:0007669"/>
    <property type="project" value="InterPro"/>
</dbReference>
<evidence type="ECO:0000313" key="7">
    <source>
        <dbReference type="Proteomes" id="UP000229342"/>
    </source>
</evidence>
<dbReference type="SUPFAM" id="SSF46689">
    <property type="entry name" value="Homeodomain-like"/>
    <property type="match status" value="1"/>
</dbReference>
<dbReference type="SMART" id="SM00448">
    <property type="entry name" value="REC"/>
    <property type="match status" value="1"/>
</dbReference>
<reference evidence="6 7" key="1">
    <citation type="submission" date="2017-09" db="EMBL/GenBank/DDBJ databases">
        <title>Depth-based differentiation of microbial function through sediment-hosted aquifers and enrichment of novel symbionts in the deep terrestrial subsurface.</title>
        <authorList>
            <person name="Probst A.J."/>
            <person name="Ladd B."/>
            <person name="Jarett J.K."/>
            <person name="Geller-Mcgrath D.E."/>
            <person name="Sieber C.M."/>
            <person name="Emerson J.B."/>
            <person name="Anantharaman K."/>
            <person name="Thomas B.C."/>
            <person name="Malmstrom R."/>
            <person name="Stieglmeier M."/>
            <person name="Klingl A."/>
            <person name="Woyke T."/>
            <person name="Ryan C.M."/>
            <person name="Banfield J.F."/>
        </authorList>
    </citation>
    <scope>NUCLEOTIDE SEQUENCE [LARGE SCALE GENOMIC DNA]</scope>
    <source>
        <strain evidence="6">CG11_big_fil_rev_8_21_14_0_20_46_11</strain>
    </source>
</reference>
<dbReference type="Pfam" id="PF00072">
    <property type="entry name" value="Response_reg"/>
    <property type="match status" value="1"/>
</dbReference>
<dbReference type="AlphaFoldDB" id="A0A2H0KBE4"/>
<dbReference type="Gene3D" id="3.40.50.300">
    <property type="entry name" value="P-loop containing nucleotide triphosphate hydrolases"/>
    <property type="match status" value="1"/>
</dbReference>
<dbReference type="InterPro" id="IPR009057">
    <property type="entry name" value="Homeodomain-like_sf"/>
</dbReference>
<dbReference type="Gene3D" id="1.10.10.60">
    <property type="entry name" value="Homeodomain-like"/>
    <property type="match status" value="1"/>
</dbReference>
<dbReference type="InterPro" id="IPR027417">
    <property type="entry name" value="P-loop_NTPase"/>
</dbReference>